<feature type="transmembrane region" description="Helical" evidence="1">
    <location>
        <begin position="16"/>
        <end position="39"/>
    </location>
</feature>
<dbReference type="InterPro" id="IPR016977">
    <property type="entry name" value="ComGF"/>
</dbReference>
<dbReference type="RefSeq" id="WP_191982066.1">
    <property type="nucleotide sequence ID" value="NZ_CP018906.1"/>
</dbReference>
<dbReference type="KEGG" id="lcu:PL11_009705"/>
<keyword evidence="1" id="KW-1133">Transmembrane helix</keyword>
<reference evidence="2 3" key="1">
    <citation type="journal article" date="2015" name="Genome Announc.">
        <title>Genome Sequence of Lactobacillus curieae CCTCC M 2011381T, a Novel Producer of Gamma-aminobutyric Acid.</title>
        <authorList>
            <person name="Wang Y."/>
            <person name="Wang Y."/>
            <person name="Lang C."/>
            <person name="Wei D."/>
            <person name="Xu P."/>
            <person name="Xie J."/>
        </authorList>
    </citation>
    <scope>NUCLEOTIDE SEQUENCE [LARGE SCALE GENOMIC DNA]</scope>
    <source>
        <strain evidence="2 3">CCTCC M 2011381</strain>
    </source>
</reference>
<gene>
    <name evidence="2" type="ORF">PL11_009705</name>
</gene>
<name>A0A1S6QKQ4_9LACO</name>
<organism evidence="2 3">
    <name type="scientific">Lentilactobacillus curieae</name>
    <dbReference type="NCBI Taxonomy" id="1138822"/>
    <lineage>
        <taxon>Bacteria</taxon>
        <taxon>Bacillati</taxon>
        <taxon>Bacillota</taxon>
        <taxon>Bacilli</taxon>
        <taxon>Lactobacillales</taxon>
        <taxon>Lactobacillaceae</taxon>
        <taxon>Lentilactobacillus</taxon>
    </lineage>
</organism>
<dbReference type="EMBL" id="CP018906">
    <property type="protein sequence ID" value="AQW22179.1"/>
    <property type="molecule type" value="Genomic_DNA"/>
</dbReference>
<evidence type="ECO:0000313" key="2">
    <source>
        <dbReference type="EMBL" id="AQW22179.1"/>
    </source>
</evidence>
<evidence type="ECO:0000256" key="1">
    <source>
        <dbReference type="SAM" id="Phobius"/>
    </source>
</evidence>
<keyword evidence="3" id="KW-1185">Reference proteome</keyword>
<dbReference type="Proteomes" id="UP000030361">
    <property type="component" value="Chromosome"/>
</dbReference>
<dbReference type="AlphaFoldDB" id="A0A1S6QKQ4"/>
<sequence length="146" mass="17060">MKIKQVIRNSQKNSGFVLIESIVSMVIILMAFDLMVLSLDAVRRPENYQQVTFYRCVSLIEGEKFSFKVDGISNDELKMSSPKTHKKYRLMKYKDNVILTGYENGYVPLIERVSAIRFWRKYKQINFEVRYQNGETYHAKIISGSG</sequence>
<evidence type="ECO:0008006" key="4">
    <source>
        <dbReference type="Google" id="ProtNLM"/>
    </source>
</evidence>
<keyword evidence="1" id="KW-0812">Transmembrane</keyword>
<proteinExistence type="predicted"/>
<accession>A0A1S6QKQ4</accession>
<dbReference type="Pfam" id="PF15980">
    <property type="entry name" value="ComGF"/>
    <property type="match status" value="1"/>
</dbReference>
<evidence type="ECO:0000313" key="3">
    <source>
        <dbReference type="Proteomes" id="UP000030361"/>
    </source>
</evidence>
<keyword evidence="1" id="KW-0472">Membrane</keyword>
<protein>
    <recommendedName>
        <fullName evidence="4">Competence protein ComGF</fullName>
    </recommendedName>
</protein>